<organism evidence="1 2">
    <name type="scientific">Meripilus lineatus</name>
    <dbReference type="NCBI Taxonomy" id="2056292"/>
    <lineage>
        <taxon>Eukaryota</taxon>
        <taxon>Fungi</taxon>
        <taxon>Dikarya</taxon>
        <taxon>Basidiomycota</taxon>
        <taxon>Agaricomycotina</taxon>
        <taxon>Agaricomycetes</taxon>
        <taxon>Polyporales</taxon>
        <taxon>Meripilaceae</taxon>
        <taxon>Meripilus</taxon>
    </lineage>
</organism>
<evidence type="ECO:0000313" key="1">
    <source>
        <dbReference type="EMBL" id="KAJ3490797.1"/>
    </source>
</evidence>
<sequence>MPVFPPEIFDVVLELLRGDQTALKACLLTSRDWSASCRHHLYQNTKVDLRGRPSHWSRGVASFLTFLHDCPDVGPYIRNLTLIGGTRHPFGASKRPGNLYDVDLRCIKALLSLVVNLTSLWMERLYLRVRLPPECTYPVTSDFTPPRSLHQLSLQDCSILRSWQREERDGEEISLNSCRLLVRLISLFKTIEIVHTQTNWIPADPSRCLEAAELESSQDEPPLDKAAIRSLSIFGSFTSYVLTSCMALEKIESLSIFFRDGLDHQSLSHFVSGTSALQKIDINLLSLMPPSSIPGYGHLSPRKADLSKCLNLQSFSAQVSIFPDPNVLWDGTCALLRTAPCTLSSIRLTISGYWIHIDWSGFAEILRPFTELARLDLHIRRPPQRGSDKRMPPGLKSPKAACEEIQHHLSWLDTKGALRVSFAGFD</sequence>
<keyword evidence="2" id="KW-1185">Reference proteome</keyword>
<gene>
    <name evidence="1" type="ORF">NLI96_g1166</name>
</gene>
<dbReference type="AlphaFoldDB" id="A0AAD5VFB6"/>
<evidence type="ECO:0000313" key="2">
    <source>
        <dbReference type="Proteomes" id="UP001212997"/>
    </source>
</evidence>
<reference evidence="1" key="1">
    <citation type="submission" date="2022-07" db="EMBL/GenBank/DDBJ databases">
        <title>Genome Sequence of Physisporinus lineatus.</title>
        <authorList>
            <person name="Buettner E."/>
        </authorList>
    </citation>
    <scope>NUCLEOTIDE SEQUENCE</scope>
    <source>
        <strain evidence="1">VT162</strain>
    </source>
</reference>
<protein>
    <submittedName>
        <fullName evidence="1">Uncharacterized protein</fullName>
    </submittedName>
</protein>
<name>A0AAD5VFB6_9APHY</name>
<accession>A0AAD5VFB6</accession>
<dbReference type="EMBL" id="JANAWD010000022">
    <property type="protein sequence ID" value="KAJ3490797.1"/>
    <property type="molecule type" value="Genomic_DNA"/>
</dbReference>
<dbReference type="Proteomes" id="UP001212997">
    <property type="component" value="Unassembled WGS sequence"/>
</dbReference>
<comment type="caution">
    <text evidence="1">The sequence shown here is derived from an EMBL/GenBank/DDBJ whole genome shotgun (WGS) entry which is preliminary data.</text>
</comment>
<proteinExistence type="predicted"/>